<evidence type="ECO:0000256" key="10">
    <source>
        <dbReference type="SAM" id="MobiDB-lite"/>
    </source>
</evidence>
<dbReference type="SUPFAM" id="SSF56399">
    <property type="entry name" value="ADP-ribosylation"/>
    <property type="match status" value="1"/>
</dbReference>
<evidence type="ECO:0000256" key="7">
    <source>
        <dbReference type="ARBA" id="ARBA00023134"/>
    </source>
</evidence>
<organism evidence="12 13">
    <name type="scientific">Rotaria sordida</name>
    <dbReference type="NCBI Taxonomy" id="392033"/>
    <lineage>
        <taxon>Eukaryota</taxon>
        <taxon>Metazoa</taxon>
        <taxon>Spiralia</taxon>
        <taxon>Gnathifera</taxon>
        <taxon>Rotifera</taxon>
        <taxon>Eurotatoria</taxon>
        <taxon>Bdelloidea</taxon>
        <taxon>Philodinida</taxon>
        <taxon>Philodinidae</taxon>
        <taxon>Rotaria</taxon>
    </lineage>
</organism>
<dbReference type="InterPro" id="IPR000768">
    <property type="entry name" value="ART"/>
</dbReference>
<evidence type="ECO:0000256" key="1">
    <source>
        <dbReference type="ARBA" id="ARBA00008535"/>
    </source>
</evidence>
<dbReference type="GO" id="GO:0016779">
    <property type="term" value="F:nucleotidyltransferase activity"/>
    <property type="evidence" value="ECO:0007669"/>
    <property type="project" value="UniProtKB-KW"/>
</dbReference>
<dbReference type="PANTHER" id="PTHR10903:SF184">
    <property type="entry name" value="GTP-BINDING PROTEIN A"/>
    <property type="match status" value="1"/>
</dbReference>
<dbReference type="EMBL" id="CAJNOT010004364">
    <property type="protein sequence ID" value="CAF1429242.1"/>
    <property type="molecule type" value="Genomic_DNA"/>
</dbReference>
<dbReference type="PANTHER" id="PTHR10903">
    <property type="entry name" value="GTPASE, IMAP FAMILY MEMBER-RELATED"/>
    <property type="match status" value="1"/>
</dbReference>
<feature type="domain" description="AIG1-type G" evidence="11">
    <location>
        <begin position="312"/>
        <end position="491"/>
    </location>
</feature>
<evidence type="ECO:0000256" key="5">
    <source>
        <dbReference type="ARBA" id="ARBA00022695"/>
    </source>
</evidence>
<protein>
    <recommendedName>
        <fullName evidence="9">NAD(P)(+)--arginine ADP-ribosyltransferase</fullName>
        <ecNumber evidence="9">2.4.2.31</ecNumber>
    </recommendedName>
    <alternativeName>
        <fullName evidence="9">Mono(ADP-ribosyl)transferase</fullName>
    </alternativeName>
</protein>
<evidence type="ECO:0000313" key="12">
    <source>
        <dbReference type="EMBL" id="CAF1429242.1"/>
    </source>
</evidence>
<dbReference type="EC" id="2.4.2.31" evidence="9"/>
<comment type="similarity">
    <text evidence="2 9">Belongs to the Arg-specific ADP-ribosyltransferase family.</text>
</comment>
<dbReference type="Pfam" id="PF04548">
    <property type="entry name" value="AIG1"/>
    <property type="match status" value="1"/>
</dbReference>
<evidence type="ECO:0000259" key="11">
    <source>
        <dbReference type="Pfam" id="PF04548"/>
    </source>
</evidence>
<keyword evidence="3 9" id="KW-0328">Glycosyltransferase</keyword>
<gene>
    <name evidence="12" type="ORF">ZHD862_LOCUS34302</name>
</gene>
<dbReference type="InterPro" id="IPR045058">
    <property type="entry name" value="GIMA/IAN/Toc"/>
</dbReference>
<keyword evidence="9" id="KW-0520">NAD</keyword>
<name>A0A815MU71_9BILA</name>
<dbReference type="SUPFAM" id="SSF52540">
    <property type="entry name" value="P-loop containing nucleoside triphosphate hydrolases"/>
    <property type="match status" value="1"/>
</dbReference>
<evidence type="ECO:0000256" key="9">
    <source>
        <dbReference type="RuleBase" id="RU361228"/>
    </source>
</evidence>
<feature type="region of interest" description="Disordered" evidence="10">
    <location>
        <begin position="545"/>
        <end position="614"/>
    </location>
</feature>
<accession>A0A815MU71</accession>
<dbReference type="InterPro" id="IPR027417">
    <property type="entry name" value="P-loop_NTPase"/>
</dbReference>
<keyword evidence="6" id="KW-0547">Nucleotide-binding</keyword>
<dbReference type="Gene3D" id="3.90.176.10">
    <property type="entry name" value="Toxin ADP-ribosyltransferase, Chain A, domain 1"/>
    <property type="match status" value="1"/>
</dbReference>
<dbReference type="AlphaFoldDB" id="A0A815MU71"/>
<evidence type="ECO:0000256" key="8">
    <source>
        <dbReference type="ARBA" id="ARBA00047597"/>
    </source>
</evidence>
<evidence type="ECO:0000313" key="13">
    <source>
        <dbReference type="Proteomes" id="UP000663864"/>
    </source>
</evidence>
<evidence type="ECO:0000256" key="2">
    <source>
        <dbReference type="ARBA" id="ARBA00009558"/>
    </source>
</evidence>
<dbReference type="Proteomes" id="UP000663864">
    <property type="component" value="Unassembled WGS sequence"/>
</dbReference>
<evidence type="ECO:0000256" key="6">
    <source>
        <dbReference type="ARBA" id="ARBA00022741"/>
    </source>
</evidence>
<dbReference type="Pfam" id="PF01129">
    <property type="entry name" value="ART"/>
    <property type="match status" value="1"/>
</dbReference>
<keyword evidence="5" id="KW-0548">Nucleotidyltransferase</keyword>
<dbReference type="GO" id="GO:0005525">
    <property type="term" value="F:GTP binding"/>
    <property type="evidence" value="ECO:0007669"/>
    <property type="project" value="UniProtKB-KW"/>
</dbReference>
<evidence type="ECO:0000256" key="4">
    <source>
        <dbReference type="ARBA" id="ARBA00022679"/>
    </source>
</evidence>
<dbReference type="InterPro" id="IPR006703">
    <property type="entry name" value="G_AIG1"/>
</dbReference>
<keyword evidence="9" id="KW-0521">NADP</keyword>
<comment type="similarity">
    <text evidence="1">Belongs to the TRAFAC class TrmE-Era-EngA-EngB-Septin-like GTPase superfamily. AIG1/Toc34/Toc159-like paraseptin GTPase family. IAN subfamily.</text>
</comment>
<reference evidence="12" key="1">
    <citation type="submission" date="2021-02" db="EMBL/GenBank/DDBJ databases">
        <authorList>
            <person name="Nowell W R."/>
        </authorList>
    </citation>
    <scope>NUCLEOTIDE SEQUENCE</scope>
</reference>
<evidence type="ECO:0000256" key="3">
    <source>
        <dbReference type="ARBA" id="ARBA00022676"/>
    </source>
</evidence>
<feature type="non-terminal residue" evidence="12">
    <location>
        <position position="1"/>
    </location>
</feature>
<dbReference type="Gene3D" id="3.40.50.300">
    <property type="entry name" value="P-loop containing nucleotide triphosphate hydrolases"/>
    <property type="match status" value="1"/>
</dbReference>
<proteinExistence type="inferred from homology"/>
<comment type="caution">
    <text evidence="12">The sequence shown here is derived from an EMBL/GenBank/DDBJ whole genome shotgun (WGS) entry which is preliminary data.</text>
</comment>
<keyword evidence="4 9" id="KW-0808">Transferase</keyword>
<keyword evidence="7" id="KW-0342">GTP-binding</keyword>
<comment type="catalytic activity">
    <reaction evidence="8 9">
        <text>L-arginyl-[protein] + NAD(+) = N(omega)-(ADP-D-ribosyl)-L-arginyl-[protein] + nicotinamide + H(+)</text>
        <dbReference type="Rhea" id="RHEA:19149"/>
        <dbReference type="Rhea" id="RHEA-COMP:10532"/>
        <dbReference type="Rhea" id="RHEA-COMP:15087"/>
        <dbReference type="ChEBI" id="CHEBI:15378"/>
        <dbReference type="ChEBI" id="CHEBI:17154"/>
        <dbReference type="ChEBI" id="CHEBI:29965"/>
        <dbReference type="ChEBI" id="CHEBI:57540"/>
        <dbReference type="ChEBI" id="CHEBI:142554"/>
        <dbReference type="EC" id="2.4.2.31"/>
    </reaction>
</comment>
<dbReference type="GO" id="GO:0106274">
    <property type="term" value="F:NAD+-protein-arginine ADP-ribosyltransferase activity"/>
    <property type="evidence" value="ECO:0007669"/>
    <property type="project" value="UniProtKB-EC"/>
</dbReference>
<sequence length="614" mass="70411">MATGGEVEKTAQRVLRLTGIAEVPSEFLMPISGYEKMPLVSLEEAVEPLVPILPVVKSYARAAKQKCKKPPDNLTQDESASIMLYSMGWEPFNECLYFALNTTLRSTNRAKLKPWFLYLRLFLAALFRLPPIPPLMVFRGVKLDLSPQYQKDETVVWWGFSSCTKSIEVLQSEQFLGANGTRTMFNLQCHSARDISKHSFYPSEDEVLLLAATEFKVQGILDQGHGLHTIQLQEIKSSEPLLIPPPLTTDSTYSPSEKLKTLQVSNDSTISDANPIQSATNKPKWNLLQQVDVPTKILSKTEWPPSDNSVGVIILGNSGAGKSFLGNVILGREAFKHQYQVDAVTIKTEYQESSYNGQTYAIYNIPGLIEAEQERIDLNKREIDVSFRQHPNAVVLYVFGANNGRIRNEDVVAFNAINTAYPLSDKSLVVVVNSVNPNRPNDYEATTRTRLSSLLKMHLPHLCFANQINQPSEKKSLREQLVQTITCAMPKIHKKVQEINLQAAEISKLTKQIAEYQKQIDQHRESYRLEVEKLKKEFEERERQQIERERQQKAEQEARERQLRAEMEAKERERAERELQQRAEQDEFRRRLEKQQQEAEKERKRLEDELKRLK</sequence>
<dbReference type="PROSITE" id="PS51996">
    <property type="entry name" value="TR_MART"/>
    <property type="match status" value="1"/>
</dbReference>